<dbReference type="HOGENOM" id="CLU_3415579_0_0_1"/>
<proteinExistence type="predicted"/>
<dbReference type="Gramene" id="ORUFI08G13330.1">
    <property type="protein sequence ID" value="ORUFI08G13330.1"/>
    <property type="gene ID" value="ORUFI08G13330"/>
</dbReference>
<name>A0A0E0QHV4_ORYRU</name>
<reference evidence="1" key="2">
    <citation type="submission" date="2015-06" db="UniProtKB">
        <authorList>
            <consortium name="EnsemblPlants"/>
        </authorList>
    </citation>
    <scope>IDENTIFICATION</scope>
</reference>
<reference evidence="2" key="1">
    <citation type="submission" date="2013-06" db="EMBL/GenBank/DDBJ databases">
        <authorList>
            <person name="Zhao Q."/>
        </authorList>
    </citation>
    <scope>NUCLEOTIDE SEQUENCE</scope>
    <source>
        <strain evidence="2">cv. W1943</strain>
    </source>
</reference>
<protein>
    <submittedName>
        <fullName evidence="1">Uncharacterized protein</fullName>
    </submittedName>
</protein>
<keyword evidence="2" id="KW-1185">Reference proteome</keyword>
<dbReference type="AlphaFoldDB" id="A0A0E0QHV4"/>
<sequence>MGTSTRVEEDIEASGTVQQVWSTVLEA</sequence>
<evidence type="ECO:0000313" key="1">
    <source>
        <dbReference type="EnsemblPlants" id="ORUFI08G13330.1"/>
    </source>
</evidence>
<dbReference type="EnsemblPlants" id="ORUFI08G13330.1">
    <property type="protein sequence ID" value="ORUFI08G13330.1"/>
    <property type="gene ID" value="ORUFI08G13330"/>
</dbReference>
<evidence type="ECO:0000313" key="2">
    <source>
        <dbReference type="Proteomes" id="UP000008022"/>
    </source>
</evidence>
<accession>A0A0E0QHV4</accession>
<organism evidence="1 2">
    <name type="scientific">Oryza rufipogon</name>
    <name type="common">Brownbeard rice</name>
    <name type="synonym">Asian wild rice</name>
    <dbReference type="NCBI Taxonomy" id="4529"/>
    <lineage>
        <taxon>Eukaryota</taxon>
        <taxon>Viridiplantae</taxon>
        <taxon>Streptophyta</taxon>
        <taxon>Embryophyta</taxon>
        <taxon>Tracheophyta</taxon>
        <taxon>Spermatophyta</taxon>
        <taxon>Magnoliopsida</taxon>
        <taxon>Liliopsida</taxon>
        <taxon>Poales</taxon>
        <taxon>Poaceae</taxon>
        <taxon>BOP clade</taxon>
        <taxon>Oryzoideae</taxon>
        <taxon>Oryzeae</taxon>
        <taxon>Oryzinae</taxon>
        <taxon>Oryza</taxon>
    </lineage>
</organism>
<dbReference type="Proteomes" id="UP000008022">
    <property type="component" value="Unassembled WGS sequence"/>
</dbReference>